<name>A0AAP9SD92_CLOIN</name>
<evidence type="ECO:0000313" key="7">
    <source>
        <dbReference type="EMBL" id="QJA01559.1"/>
    </source>
</evidence>
<protein>
    <submittedName>
        <fullName evidence="7">Transcription antiterminator</fullName>
    </submittedName>
</protein>
<evidence type="ECO:0000313" key="8">
    <source>
        <dbReference type="Proteomes" id="UP000503330"/>
    </source>
</evidence>
<dbReference type="PROSITE" id="PS51372">
    <property type="entry name" value="PRD_2"/>
    <property type="match status" value="2"/>
</dbReference>
<sequence length="633" mass="74522">MAININDILQYLRKEGEWVESKTLADNFKVSTRTIRNYIRKINTRANQTIVLSSYRGYKLDNKSTIDVSKVSDTLENRYDYIIRRLLCCNEIDSYDLADELCISDSTLDLDIRKCKNILSQYNLQLKKHRNILSLSGMEQDKRKFMNKLISNENVNDFIHSYNEMLTDEADIDYLVLCQQLHDIFTEEGLFVNDYELNNIAVHIMVVIIRIRTSKSILEDVKLSKIIDTHDYRVSLRIKKMLDKFYSVHMNEAELYYLTLLILSNSSTIDDTFVNMDNIYQYIEEEYINISKDIIKQLNEAYHLDDFDETFFIKFSIHIKNLCFRLKHHYHVQNPLSVKIKKEYPLVYDMAVFVAKELSTFGFDKISDDEIAFIAFHIGAYLENTKNCEDSCSCCFIYTDYHDMHEKCMKEIIRIFGNRIHIQKVLSYRHIQQVTHCDLIISMSEISEYITLPFVCVGPFLSKSDIKSIDDKLISIEKNKNKKAVGEYLRKFVGEQLFYKEVYTNSIEEMIKKLCSKCCQMGLCDKDYVYKVMEREKMSSTSFPNRVAVPHSLLHSSEHSFLSIVINEKPMMWNQYDVNLIILIGFGKDDQEIFSHLFDQLIAALYEQSNVDRLLRCKTYDEFICNLEKILTD</sequence>
<keyword evidence="1" id="KW-0677">Repeat</keyword>
<evidence type="ECO:0000256" key="4">
    <source>
        <dbReference type="ARBA" id="ARBA00023163"/>
    </source>
</evidence>
<evidence type="ECO:0000259" key="5">
    <source>
        <dbReference type="PROSITE" id="PS51094"/>
    </source>
</evidence>
<keyword evidence="2" id="KW-0805">Transcription regulation</keyword>
<dbReference type="RefSeq" id="WP_002607369.1">
    <property type="nucleotide sequence ID" value="NZ_BAAACC010000020.1"/>
</dbReference>
<evidence type="ECO:0000256" key="1">
    <source>
        <dbReference type="ARBA" id="ARBA00022737"/>
    </source>
</evidence>
<dbReference type="EMBL" id="CP048838">
    <property type="protein sequence ID" value="QJA01559.1"/>
    <property type="molecule type" value="Genomic_DNA"/>
</dbReference>
<organism evidence="7 8">
    <name type="scientific">Clostridium innocuum</name>
    <dbReference type="NCBI Taxonomy" id="1522"/>
    <lineage>
        <taxon>Bacteria</taxon>
        <taxon>Bacillati</taxon>
        <taxon>Bacillota</taxon>
        <taxon>Clostridia</taxon>
        <taxon>Eubacteriales</taxon>
        <taxon>Clostridiaceae</taxon>
        <taxon>Clostridium</taxon>
    </lineage>
</organism>
<gene>
    <name evidence="7" type="ORF">G4D54_03520</name>
</gene>
<dbReference type="GeneID" id="61924575"/>
<dbReference type="Pfam" id="PF08279">
    <property type="entry name" value="HTH_11"/>
    <property type="match status" value="1"/>
</dbReference>
<dbReference type="InterPro" id="IPR007737">
    <property type="entry name" value="Mga_HTH"/>
</dbReference>
<dbReference type="Gene3D" id="3.40.930.10">
    <property type="entry name" value="Mannitol-specific EII, Chain A"/>
    <property type="match status" value="1"/>
</dbReference>
<keyword evidence="4" id="KW-0804">Transcription</keyword>
<dbReference type="AlphaFoldDB" id="A0AAP9SD92"/>
<accession>A0AAP9SD92</accession>
<dbReference type="Pfam" id="PF00359">
    <property type="entry name" value="PTS_EIIA_2"/>
    <property type="match status" value="1"/>
</dbReference>
<feature type="domain" description="PRD" evidence="6">
    <location>
        <begin position="282"/>
        <end position="388"/>
    </location>
</feature>
<feature type="domain" description="PRD" evidence="6">
    <location>
        <begin position="169"/>
        <end position="272"/>
    </location>
</feature>
<dbReference type="InterPro" id="IPR002178">
    <property type="entry name" value="PTS_EIIA_type-2_dom"/>
</dbReference>
<keyword evidence="3" id="KW-0010">Activator</keyword>
<dbReference type="InterPro" id="IPR036388">
    <property type="entry name" value="WH-like_DNA-bd_sf"/>
</dbReference>
<evidence type="ECO:0000256" key="2">
    <source>
        <dbReference type="ARBA" id="ARBA00023015"/>
    </source>
</evidence>
<dbReference type="InterPro" id="IPR013196">
    <property type="entry name" value="HTH_11"/>
</dbReference>
<dbReference type="Pfam" id="PF00874">
    <property type="entry name" value="PRD"/>
    <property type="match status" value="2"/>
</dbReference>
<dbReference type="SUPFAM" id="SSF63520">
    <property type="entry name" value="PTS-regulatory domain, PRD"/>
    <property type="match status" value="2"/>
</dbReference>
<dbReference type="Gene3D" id="1.10.10.10">
    <property type="entry name" value="Winged helix-like DNA-binding domain superfamily/Winged helix DNA-binding domain"/>
    <property type="match status" value="1"/>
</dbReference>
<dbReference type="SUPFAM" id="SSF55804">
    <property type="entry name" value="Phoshotransferase/anion transport protein"/>
    <property type="match status" value="1"/>
</dbReference>
<feature type="domain" description="PTS EIIA type-2" evidence="5">
    <location>
        <begin position="491"/>
        <end position="633"/>
    </location>
</feature>
<evidence type="ECO:0000256" key="3">
    <source>
        <dbReference type="ARBA" id="ARBA00023159"/>
    </source>
</evidence>
<dbReference type="PROSITE" id="PS51094">
    <property type="entry name" value="PTS_EIIA_TYPE_2"/>
    <property type="match status" value="1"/>
</dbReference>
<dbReference type="PANTHER" id="PTHR30185">
    <property type="entry name" value="CRYPTIC BETA-GLUCOSIDE BGL OPERON ANTITERMINATOR"/>
    <property type="match status" value="1"/>
</dbReference>
<dbReference type="InterPro" id="IPR050661">
    <property type="entry name" value="BglG_antiterminators"/>
</dbReference>
<dbReference type="Gene3D" id="1.10.1790.10">
    <property type="entry name" value="PRD domain"/>
    <property type="match status" value="2"/>
</dbReference>
<proteinExistence type="predicted"/>
<dbReference type="InterPro" id="IPR011608">
    <property type="entry name" value="PRD"/>
</dbReference>
<dbReference type="PANTHER" id="PTHR30185:SF12">
    <property type="entry name" value="TRANSCRIPTIONAL REGULATOR MANR"/>
    <property type="match status" value="1"/>
</dbReference>
<evidence type="ECO:0000259" key="6">
    <source>
        <dbReference type="PROSITE" id="PS51372"/>
    </source>
</evidence>
<dbReference type="Proteomes" id="UP000503330">
    <property type="component" value="Chromosome"/>
</dbReference>
<dbReference type="InterPro" id="IPR016152">
    <property type="entry name" value="PTrfase/Anion_transptr"/>
</dbReference>
<dbReference type="InterPro" id="IPR036634">
    <property type="entry name" value="PRD_sf"/>
</dbReference>
<reference evidence="7 8" key="1">
    <citation type="submission" date="2020-02" db="EMBL/GenBank/DDBJ databases">
        <authorList>
            <person name="Kociolek L.K."/>
            <person name="Ozer E.A."/>
        </authorList>
    </citation>
    <scope>NUCLEOTIDE SEQUENCE [LARGE SCALE GENOMIC DNA]</scope>
    <source>
        <strain evidence="7 8">ATCC 14501</strain>
    </source>
</reference>
<dbReference type="GO" id="GO:0006355">
    <property type="term" value="P:regulation of DNA-templated transcription"/>
    <property type="evidence" value="ECO:0007669"/>
    <property type="project" value="InterPro"/>
</dbReference>
<dbReference type="Pfam" id="PF05043">
    <property type="entry name" value="Mga"/>
    <property type="match status" value="1"/>
</dbReference>